<feature type="transmembrane region" description="Helical" evidence="1">
    <location>
        <begin position="102"/>
        <end position="121"/>
    </location>
</feature>
<keyword evidence="1" id="KW-0472">Membrane</keyword>
<evidence type="ECO:0000313" key="3">
    <source>
        <dbReference type="Proteomes" id="UP001497512"/>
    </source>
</evidence>
<dbReference type="Proteomes" id="UP001497512">
    <property type="component" value="Chromosome 19"/>
</dbReference>
<keyword evidence="1" id="KW-0812">Transmembrane</keyword>
<reference evidence="2" key="1">
    <citation type="submission" date="2024-02" db="EMBL/GenBank/DDBJ databases">
        <authorList>
            <consortium name="ELIXIR-Norway"/>
            <consortium name="Elixir Norway"/>
        </authorList>
    </citation>
    <scope>NUCLEOTIDE SEQUENCE</scope>
</reference>
<sequence length="132" mass="15023">MGQTHPEQHVSPAWTYISTILFGIHNSFVEDRFQSANCDMQFVKKRVLKLVIAPIFHSSMVSVDLILMKIEDPVFFSKQRSGDANCCYPSLIVLYFSSCHRLGAFNSFKLVFIIIMHFLLFNSSMQLPGVGN</sequence>
<name>A0ABP0U690_9BRYO</name>
<dbReference type="EMBL" id="OZ019911">
    <property type="protein sequence ID" value="CAK9213773.1"/>
    <property type="molecule type" value="Genomic_DNA"/>
</dbReference>
<evidence type="ECO:0000313" key="2">
    <source>
        <dbReference type="EMBL" id="CAK9213773.1"/>
    </source>
</evidence>
<accession>A0ABP0U690</accession>
<organism evidence="2 3">
    <name type="scientific">Sphagnum troendelagicum</name>
    <dbReference type="NCBI Taxonomy" id="128251"/>
    <lineage>
        <taxon>Eukaryota</taxon>
        <taxon>Viridiplantae</taxon>
        <taxon>Streptophyta</taxon>
        <taxon>Embryophyta</taxon>
        <taxon>Bryophyta</taxon>
        <taxon>Sphagnophytina</taxon>
        <taxon>Sphagnopsida</taxon>
        <taxon>Sphagnales</taxon>
        <taxon>Sphagnaceae</taxon>
        <taxon>Sphagnum</taxon>
    </lineage>
</organism>
<keyword evidence="1" id="KW-1133">Transmembrane helix</keyword>
<feature type="transmembrane region" description="Helical" evidence="1">
    <location>
        <begin position="50"/>
        <end position="70"/>
    </location>
</feature>
<gene>
    <name evidence="2" type="ORF">CSSPTR1EN2_LOCUS11963</name>
</gene>
<keyword evidence="3" id="KW-1185">Reference proteome</keyword>
<protein>
    <submittedName>
        <fullName evidence="2">Uncharacterized protein</fullName>
    </submittedName>
</protein>
<evidence type="ECO:0000256" key="1">
    <source>
        <dbReference type="SAM" id="Phobius"/>
    </source>
</evidence>
<proteinExistence type="predicted"/>
<feature type="transmembrane region" description="Helical" evidence="1">
    <location>
        <begin position="12"/>
        <end position="29"/>
    </location>
</feature>